<name>A0A804J412_MUSAM</name>
<proteinExistence type="predicted"/>
<sequence length="114" mass="13199">MPIYDILQFPVVMKALYKILLYGLHLLLCNHIILDVKFQEVISLWLIWNNVCRRHPSQLLKILLPFICHGLATKMDHNAQSGTQWNASYGNMHQYMASLYMCTIIGIHPESNTS</sequence>
<dbReference type="AlphaFoldDB" id="A0A804J412"/>
<reference evidence="1" key="1">
    <citation type="submission" date="2021-05" db="UniProtKB">
        <authorList>
            <consortium name="EnsemblPlants"/>
        </authorList>
    </citation>
    <scope>IDENTIFICATION</scope>
    <source>
        <strain evidence="1">subsp. malaccensis</strain>
    </source>
</reference>
<protein>
    <submittedName>
        <fullName evidence="1">Uncharacterized protein</fullName>
    </submittedName>
</protein>
<dbReference type="Gramene" id="Ma05_t13450.1">
    <property type="protein sequence ID" value="Ma05_p13450.1"/>
    <property type="gene ID" value="Ma05_g13450"/>
</dbReference>
<dbReference type="EnsemblPlants" id="Ma05_t13450.1">
    <property type="protein sequence ID" value="Ma05_p13450.1"/>
    <property type="gene ID" value="Ma05_g13450"/>
</dbReference>
<accession>A0A804J412</accession>
<organism evidence="1 2">
    <name type="scientific">Musa acuminata subsp. malaccensis</name>
    <name type="common">Wild banana</name>
    <name type="synonym">Musa malaccensis</name>
    <dbReference type="NCBI Taxonomy" id="214687"/>
    <lineage>
        <taxon>Eukaryota</taxon>
        <taxon>Viridiplantae</taxon>
        <taxon>Streptophyta</taxon>
        <taxon>Embryophyta</taxon>
        <taxon>Tracheophyta</taxon>
        <taxon>Spermatophyta</taxon>
        <taxon>Magnoliopsida</taxon>
        <taxon>Liliopsida</taxon>
        <taxon>Zingiberales</taxon>
        <taxon>Musaceae</taxon>
        <taxon>Musa</taxon>
    </lineage>
</organism>
<keyword evidence="2" id="KW-1185">Reference proteome</keyword>
<dbReference type="Proteomes" id="UP000012960">
    <property type="component" value="Unplaced"/>
</dbReference>
<dbReference type="InParanoid" id="A0A804J412"/>
<evidence type="ECO:0000313" key="2">
    <source>
        <dbReference type="Proteomes" id="UP000012960"/>
    </source>
</evidence>
<evidence type="ECO:0000313" key="1">
    <source>
        <dbReference type="EnsemblPlants" id="Ma05_p13450.1"/>
    </source>
</evidence>